<comment type="caution">
    <text evidence="1">The sequence shown here is derived from an EMBL/GenBank/DDBJ whole genome shotgun (WGS) entry which is preliminary data.</text>
</comment>
<accession>A0A0R1RGM6</accession>
<evidence type="ECO:0000313" key="1">
    <source>
        <dbReference type="EMBL" id="KRL53898.1"/>
    </source>
</evidence>
<dbReference type="OrthoDB" id="9780211at2"/>
<dbReference type="EMBL" id="AZEU01000008">
    <property type="protein sequence ID" value="KRL53898.1"/>
    <property type="molecule type" value="Genomic_DNA"/>
</dbReference>
<reference evidence="1 2" key="1">
    <citation type="journal article" date="2015" name="Genome Announc.">
        <title>Expanding the biotechnology potential of lactobacilli through comparative genomics of 213 strains and associated genera.</title>
        <authorList>
            <person name="Sun Z."/>
            <person name="Harris H.M."/>
            <person name="McCann A."/>
            <person name="Guo C."/>
            <person name="Argimon S."/>
            <person name="Zhang W."/>
            <person name="Yang X."/>
            <person name="Jeffery I.B."/>
            <person name="Cooney J.C."/>
            <person name="Kagawa T.F."/>
            <person name="Liu W."/>
            <person name="Song Y."/>
            <person name="Salvetti E."/>
            <person name="Wrobel A."/>
            <person name="Rasinkangas P."/>
            <person name="Parkhill J."/>
            <person name="Rea M.C."/>
            <person name="O'Sullivan O."/>
            <person name="Ritari J."/>
            <person name="Douillard F.P."/>
            <person name="Paul Ross R."/>
            <person name="Yang R."/>
            <person name="Briner A.E."/>
            <person name="Felis G.E."/>
            <person name="de Vos W.M."/>
            <person name="Barrangou R."/>
            <person name="Klaenhammer T.R."/>
            <person name="Caufield P.W."/>
            <person name="Cui Y."/>
            <person name="Zhang H."/>
            <person name="O'Toole P.W."/>
        </authorList>
    </citation>
    <scope>NUCLEOTIDE SEQUENCE [LARGE SCALE GENOMIC DNA]</scope>
    <source>
        <strain evidence="1 2">DSM 13343</strain>
    </source>
</reference>
<proteinExistence type="predicted"/>
<dbReference type="AlphaFoldDB" id="A0A0R1RGM6"/>
<dbReference type="Proteomes" id="UP000051790">
    <property type="component" value="Unassembled WGS sequence"/>
</dbReference>
<evidence type="ECO:0000313" key="2">
    <source>
        <dbReference type="Proteomes" id="UP000051790"/>
    </source>
</evidence>
<dbReference type="PATRIC" id="fig|1423769.4.peg.114"/>
<keyword evidence="2" id="KW-1185">Reference proteome</keyword>
<gene>
    <name evidence="1" type="ORF">FD01_GL000101</name>
</gene>
<dbReference type="RefSeq" id="WP_054718507.1">
    <property type="nucleotide sequence ID" value="NZ_AZEU01000008.1"/>
</dbReference>
<name>A0A0R1RGM6_9LACO</name>
<protein>
    <submittedName>
        <fullName evidence="1">Uncharacterized protein</fullName>
    </submittedName>
</protein>
<sequence>MQFKKLYPDQADAYVLSKDDIADFWLRMRDKGIVSSAEFPAIMIERGDVSLFESLRTVLPDIVGQPIVLSGVGALALGLNKRK</sequence>
<organism evidence="1 2">
    <name type="scientific">Lacticaseibacillus manihotivorans DSM 13343 = JCM 12514</name>
    <dbReference type="NCBI Taxonomy" id="1423769"/>
    <lineage>
        <taxon>Bacteria</taxon>
        <taxon>Bacillati</taxon>
        <taxon>Bacillota</taxon>
        <taxon>Bacilli</taxon>
        <taxon>Lactobacillales</taxon>
        <taxon>Lactobacillaceae</taxon>
        <taxon>Lacticaseibacillus</taxon>
    </lineage>
</organism>